<keyword evidence="5" id="KW-0175">Coiled coil</keyword>
<dbReference type="GO" id="GO:0008270">
    <property type="term" value="F:zinc ion binding"/>
    <property type="evidence" value="ECO:0007669"/>
    <property type="project" value="InterPro"/>
</dbReference>
<evidence type="ECO:0000256" key="1">
    <source>
        <dbReference type="ARBA" id="ARBA00004123"/>
    </source>
</evidence>
<dbReference type="OrthoDB" id="10261408at2759"/>
<evidence type="ECO:0000256" key="3">
    <source>
        <dbReference type="ARBA" id="ARBA00023125"/>
    </source>
</evidence>
<dbReference type="Proteomes" id="UP000799428">
    <property type="component" value="Unassembled WGS sequence"/>
</dbReference>
<protein>
    <recommendedName>
        <fullName evidence="7">Zn(2)-C6 fungal-type domain-containing protein</fullName>
    </recommendedName>
</protein>
<dbReference type="PROSITE" id="PS00463">
    <property type="entry name" value="ZN2_CY6_FUNGAL_1"/>
    <property type="match status" value="1"/>
</dbReference>
<evidence type="ECO:0000256" key="5">
    <source>
        <dbReference type="SAM" id="Coils"/>
    </source>
</evidence>
<dbReference type="PANTHER" id="PTHR46910">
    <property type="entry name" value="TRANSCRIPTION FACTOR PDR1"/>
    <property type="match status" value="1"/>
</dbReference>
<keyword evidence="2" id="KW-0479">Metal-binding</keyword>
<keyword evidence="4" id="KW-0539">Nucleus</keyword>
<dbReference type="GO" id="GO:0005634">
    <property type="term" value="C:nucleus"/>
    <property type="evidence" value="ECO:0007669"/>
    <property type="project" value="UniProtKB-SubCell"/>
</dbReference>
<organism evidence="8 9">
    <name type="scientific">Pleomassaria siparia CBS 279.74</name>
    <dbReference type="NCBI Taxonomy" id="1314801"/>
    <lineage>
        <taxon>Eukaryota</taxon>
        <taxon>Fungi</taxon>
        <taxon>Dikarya</taxon>
        <taxon>Ascomycota</taxon>
        <taxon>Pezizomycotina</taxon>
        <taxon>Dothideomycetes</taxon>
        <taxon>Pleosporomycetidae</taxon>
        <taxon>Pleosporales</taxon>
        <taxon>Pleomassariaceae</taxon>
        <taxon>Pleomassaria</taxon>
    </lineage>
</organism>
<dbReference type="GO" id="GO:0000981">
    <property type="term" value="F:DNA-binding transcription factor activity, RNA polymerase II-specific"/>
    <property type="evidence" value="ECO:0007669"/>
    <property type="project" value="InterPro"/>
</dbReference>
<evidence type="ECO:0000259" key="7">
    <source>
        <dbReference type="PROSITE" id="PS50048"/>
    </source>
</evidence>
<dbReference type="GO" id="GO:0003677">
    <property type="term" value="F:DNA binding"/>
    <property type="evidence" value="ECO:0007669"/>
    <property type="project" value="UniProtKB-KW"/>
</dbReference>
<evidence type="ECO:0000313" key="8">
    <source>
        <dbReference type="EMBL" id="KAF2710673.1"/>
    </source>
</evidence>
<dbReference type="EMBL" id="MU005768">
    <property type="protein sequence ID" value="KAF2710673.1"/>
    <property type="molecule type" value="Genomic_DNA"/>
</dbReference>
<dbReference type="InterPro" id="IPR001138">
    <property type="entry name" value="Zn2Cys6_DnaBD"/>
</dbReference>
<feature type="region of interest" description="Disordered" evidence="6">
    <location>
        <begin position="80"/>
        <end position="116"/>
    </location>
</feature>
<dbReference type="SMART" id="SM00066">
    <property type="entry name" value="GAL4"/>
    <property type="match status" value="1"/>
</dbReference>
<dbReference type="Pfam" id="PF00172">
    <property type="entry name" value="Zn_clus"/>
    <property type="match status" value="1"/>
</dbReference>
<evidence type="ECO:0000256" key="6">
    <source>
        <dbReference type="SAM" id="MobiDB-lite"/>
    </source>
</evidence>
<name>A0A6G1KDG1_9PLEO</name>
<accession>A0A6G1KDG1</accession>
<feature type="compositionally biased region" description="Low complexity" evidence="6">
    <location>
        <begin position="106"/>
        <end position="116"/>
    </location>
</feature>
<reference evidence="8" key="1">
    <citation type="journal article" date="2020" name="Stud. Mycol.">
        <title>101 Dothideomycetes genomes: a test case for predicting lifestyles and emergence of pathogens.</title>
        <authorList>
            <person name="Haridas S."/>
            <person name="Albert R."/>
            <person name="Binder M."/>
            <person name="Bloem J."/>
            <person name="Labutti K."/>
            <person name="Salamov A."/>
            <person name="Andreopoulos B."/>
            <person name="Baker S."/>
            <person name="Barry K."/>
            <person name="Bills G."/>
            <person name="Bluhm B."/>
            <person name="Cannon C."/>
            <person name="Castanera R."/>
            <person name="Culley D."/>
            <person name="Daum C."/>
            <person name="Ezra D."/>
            <person name="Gonzalez J."/>
            <person name="Henrissat B."/>
            <person name="Kuo A."/>
            <person name="Liang C."/>
            <person name="Lipzen A."/>
            <person name="Lutzoni F."/>
            <person name="Magnuson J."/>
            <person name="Mondo S."/>
            <person name="Nolan M."/>
            <person name="Ohm R."/>
            <person name="Pangilinan J."/>
            <person name="Park H.-J."/>
            <person name="Ramirez L."/>
            <person name="Alfaro M."/>
            <person name="Sun H."/>
            <person name="Tritt A."/>
            <person name="Yoshinaga Y."/>
            <person name="Zwiers L.-H."/>
            <person name="Turgeon B."/>
            <person name="Goodwin S."/>
            <person name="Spatafora J."/>
            <person name="Crous P."/>
            <person name="Grigoriev I."/>
        </authorList>
    </citation>
    <scope>NUCLEOTIDE SEQUENCE</scope>
    <source>
        <strain evidence="8">CBS 279.74</strain>
    </source>
</reference>
<feature type="domain" description="Zn(2)-C6 fungal-type" evidence="7">
    <location>
        <begin position="7"/>
        <end position="37"/>
    </location>
</feature>
<sequence>MMSRHMACKTCRDRKVRCPGGQPVCEKCKRSGDACIYISPSKQSKANIAQTVEILQERLAKAEAQLQEVRAFHPDHVVSETANEPPTQVTSLRFPPTPMGFAMQRPTSSSVSESMSMPTPSFSYGTSHMMPDSMALVSPITAFSPAPNIPDSHPFLESLPMTIPTSRASDGWPSDDFLVPTSPFPSLRDLRALNANPDQQSQHPSRDDSKETSPLVLELATFSSAILLAQADAAGMSSVLADYLRWAKKFAQPNMAMVSILETLEVRAYEVSGICSANPGPSLERLASVLGNNTSDAVQWKEAAKRLQDHMSNKTEFFHSAYDPDLHSHAEGMRVKE</sequence>
<dbReference type="CDD" id="cd00067">
    <property type="entry name" value="GAL4"/>
    <property type="match status" value="1"/>
</dbReference>
<dbReference type="InterPro" id="IPR050987">
    <property type="entry name" value="AtrR-like"/>
</dbReference>
<dbReference type="PANTHER" id="PTHR46910:SF3">
    <property type="entry name" value="HALOTOLERANCE PROTEIN 9-RELATED"/>
    <property type="match status" value="1"/>
</dbReference>
<evidence type="ECO:0000256" key="4">
    <source>
        <dbReference type="ARBA" id="ARBA00023242"/>
    </source>
</evidence>
<dbReference type="InterPro" id="IPR036864">
    <property type="entry name" value="Zn2-C6_fun-type_DNA-bd_sf"/>
</dbReference>
<proteinExistence type="predicted"/>
<keyword evidence="9" id="KW-1185">Reference proteome</keyword>
<keyword evidence="3" id="KW-0238">DNA-binding</keyword>
<feature type="compositionally biased region" description="Polar residues" evidence="6">
    <location>
        <begin position="80"/>
        <end position="91"/>
    </location>
</feature>
<evidence type="ECO:0000313" key="9">
    <source>
        <dbReference type="Proteomes" id="UP000799428"/>
    </source>
</evidence>
<gene>
    <name evidence="8" type="ORF">K504DRAFT_453747</name>
</gene>
<dbReference type="SUPFAM" id="SSF57701">
    <property type="entry name" value="Zn2/Cys6 DNA-binding domain"/>
    <property type="match status" value="1"/>
</dbReference>
<comment type="subcellular location">
    <subcellularLocation>
        <location evidence="1">Nucleus</location>
    </subcellularLocation>
</comment>
<dbReference type="AlphaFoldDB" id="A0A6G1KDG1"/>
<feature type="coiled-coil region" evidence="5">
    <location>
        <begin position="45"/>
        <end position="72"/>
    </location>
</feature>
<dbReference type="Gene3D" id="4.10.240.10">
    <property type="entry name" value="Zn(2)-C6 fungal-type DNA-binding domain"/>
    <property type="match status" value="1"/>
</dbReference>
<dbReference type="PROSITE" id="PS50048">
    <property type="entry name" value="ZN2_CY6_FUNGAL_2"/>
    <property type="match status" value="1"/>
</dbReference>
<evidence type="ECO:0000256" key="2">
    <source>
        <dbReference type="ARBA" id="ARBA00022723"/>
    </source>
</evidence>